<feature type="domain" description="HpcH/HpaI aldolase/citrate lyase" evidence="4">
    <location>
        <begin position="24"/>
        <end position="239"/>
    </location>
</feature>
<accession>A0ABX0PKM8</accession>
<dbReference type="InterPro" id="IPR015813">
    <property type="entry name" value="Pyrv/PenolPyrv_kinase-like_dom"/>
</dbReference>
<dbReference type="InterPro" id="IPR005000">
    <property type="entry name" value="Aldolase/citrate-lyase_domain"/>
</dbReference>
<keyword evidence="2" id="KW-0479">Metal-binding</keyword>
<comment type="caution">
    <text evidence="5">The sequence shown here is derived from an EMBL/GenBank/DDBJ whole genome shotgun (WGS) entry which is preliminary data.</text>
</comment>
<evidence type="ECO:0000313" key="5">
    <source>
        <dbReference type="EMBL" id="NIA56964.1"/>
    </source>
</evidence>
<reference evidence="5 6" key="1">
    <citation type="submission" date="2020-03" db="EMBL/GenBank/DDBJ databases">
        <title>Genome sequence of strain Massilia sp. TW-1.</title>
        <authorList>
            <person name="Chaudhary D.K."/>
        </authorList>
    </citation>
    <scope>NUCLEOTIDE SEQUENCE [LARGE SCALE GENOMIC DNA]</scope>
    <source>
        <strain evidence="5 6">TW-1</strain>
    </source>
</reference>
<keyword evidence="3" id="KW-0456">Lyase</keyword>
<dbReference type="Proteomes" id="UP000716322">
    <property type="component" value="Unassembled WGS sequence"/>
</dbReference>
<evidence type="ECO:0000256" key="2">
    <source>
        <dbReference type="ARBA" id="ARBA00022723"/>
    </source>
</evidence>
<protein>
    <submittedName>
        <fullName evidence="5">2,4-dihydroxyhept-2-ene-1,7-dioic acid aldolase</fullName>
    </submittedName>
</protein>
<dbReference type="EMBL" id="JAAQOM010000018">
    <property type="protein sequence ID" value="NIA56964.1"/>
    <property type="molecule type" value="Genomic_DNA"/>
</dbReference>
<evidence type="ECO:0000256" key="3">
    <source>
        <dbReference type="ARBA" id="ARBA00023239"/>
    </source>
</evidence>
<sequence>MTTNLKSRLAANEVLVGAVVNILDPMLVEVIAGAGADFLFMDFEHGLKDYSAVANALVAAELCDVPALVRIGEKSENLVARMLDAGAAGLLFSHVSTAEEAQQLVSWCRYKPLGTRGSGVTRGFLRHYGNEFDRRQQASRDVACIMIVEDMVGVGNLEAILAVDGVTGIAIGPGDLSMELGVDRWDHPKVLELLQHMATTVRSFPGMGLLRLCVDPAEAPAQIESGTNMILITHDVHLIKNMYKSLFTGYHTAVEKTNKR</sequence>
<dbReference type="RefSeq" id="WP_166863085.1">
    <property type="nucleotide sequence ID" value="NZ_JAAQOM010000018.1"/>
</dbReference>
<proteinExistence type="inferred from homology"/>
<dbReference type="SUPFAM" id="SSF51621">
    <property type="entry name" value="Phosphoenolpyruvate/pyruvate domain"/>
    <property type="match status" value="1"/>
</dbReference>
<dbReference type="PANTHER" id="PTHR30502:SF0">
    <property type="entry name" value="PHOSPHOENOLPYRUVATE CARBOXYLASE FAMILY PROTEIN"/>
    <property type="match status" value="1"/>
</dbReference>
<gene>
    <name evidence="5" type="ORF">HAV22_25395</name>
</gene>
<dbReference type="InterPro" id="IPR050251">
    <property type="entry name" value="HpcH-HpaI_aldolase"/>
</dbReference>
<dbReference type="Gene3D" id="3.20.20.60">
    <property type="entry name" value="Phosphoenolpyruvate-binding domains"/>
    <property type="match status" value="1"/>
</dbReference>
<organism evidence="5 6">
    <name type="scientific">Telluria antibiotica</name>
    <dbReference type="NCBI Taxonomy" id="2717319"/>
    <lineage>
        <taxon>Bacteria</taxon>
        <taxon>Pseudomonadati</taxon>
        <taxon>Pseudomonadota</taxon>
        <taxon>Betaproteobacteria</taxon>
        <taxon>Burkholderiales</taxon>
        <taxon>Oxalobacteraceae</taxon>
        <taxon>Telluria group</taxon>
        <taxon>Telluria</taxon>
    </lineage>
</organism>
<evidence type="ECO:0000313" key="6">
    <source>
        <dbReference type="Proteomes" id="UP000716322"/>
    </source>
</evidence>
<keyword evidence="6" id="KW-1185">Reference proteome</keyword>
<evidence type="ECO:0000256" key="1">
    <source>
        <dbReference type="ARBA" id="ARBA00005568"/>
    </source>
</evidence>
<dbReference type="Pfam" id="PF03328">
    <property type="entry name" value="HpcH_HpaI"/>
    <property type="match status" value="1"/>
</dbReference>
<evidence type="ECO:0000259" key="4">
    <source>
        <dbReference type="Pfam" id="PF03328"/>
    </source>
</evidence>
<dbReference type="InterPro" id="IPR040442">
    <property type="entry name" value="Pyrv_kinase-like_dom_sf"/>
</dbReference>
<name>A0ABX0PKM8_9BURK</name>
<comment type="similarity">
    <text evidence="1">Belongs to the HpcH/HpaI aldolase family.</text>
</comment>
<dbReference type="PANTHER" id="PTHR30502">
    <property type="entry name" value="2-KETO-3-DEOXY-L-RHAMNONATE ALDOLASE"/>
    <property type="match status" value="1"/>
</dbReference>